<dbReference type="InterPro" id="IPR019368">
    <property type="entry name" value="Ribosomal_mS29"/>
</dbReference>
<keyword evidence="4" id="KW-0689">Ribosomal protein</keyword>
<dbReference type="OrthoDB" id="274828at2759"/>
<keyword evidence="9" id="KW-1185">Reference proteome</keyword>
<dbReference type="AlphaFoldDB" id="A0A6A6PLS5"/>
<evidence type="ECO:0000313" key="9">
    <source>
        <dbReference type="Proteomes" id="UP000799767"/>
    </source>
</evidence>
<evidence type="ECO:0000256" key="5">
    <source>
        <dbReference type="ARBA" id="ARBA00023128"/>
    </source>
</evidence>
<gene>
    <name evidence="8" type="ORF">BDY17DRAFT_300592</name>
</gene>
<accession>A0A6A6PLS5</accession>
<evidence type="ECO:0000256" key="4">
    <source>
        <dbReference type="ARBA" id="ARBA00022980"/>
    </source>
</evidence>
<proteinExistence type="inferred from homology"/>
<dbReference type="EMBL" id="MU001638">
    <property type="protein sequence ID" value="KAF2481030.1"/>
    <property type="molecule type" value="Genomic_DNA"/>
</dbReference>
<dbReference type="GO" id="GO:0005763">
    <property type="term" value="C:mitochondrial small ribosomal subunit"/>
    <property type="evidence" value="ECO:0007669"/>
    <property type="project" value="TreeGrafter"/>
</dbReference>
<keyword evidence="5" id="KW-0496">Mitochondrion</keyword>
<evidence type="ECO:0000256" key="3">
    <source>
        <dbReference type="ARBA" id="ARBA00022946"/>
    </source>
</evidence>
<evidence type="ECO:0000256" key="1">
    <source>
        <dbReference type="ARBA" id="ARBA00004173"/>
    </source>
</evidence>
<comment type="similarity">
    <text evidence="2">Belongs to the mitochondrion-specific ribosomal protein mS29 family.</text>
</comment>
<organism evidence="8 9">
    <name type="scientific">Neohortaea acidophila</name>
    <dbReference type="NCBI Taxonomy" id="245834"/>
    <lineage>
        <taxon>Eukaryota</taxon>
        <taxon>Fungi</taxon>
        <taxon>Dikarya</taxon>
        <taxon>Ascomycota</taxon>
        <taxon>Pezizomycotina</taxon>
        <taxon>Dothideomycetes</taxon>
        <taxon>Dothideomycetidae</taxon>
        <taxon>Mycosphaerellales</taxon>
        <taxon>Teratosphaeriaceae</taxon>
        <taxon>Neohortaea</taxon>
    </lineage>
</organism>
<evidence type="ECO:0000256" key="2">
    <source>
        <dbReference type="ARBA" id="ARBA00009863"/>
    </source>
</evidence>
<evidence type="ECO:0000313" key="8">
    <source>
        <dbReference type="EMBL" id="KAF2481030.1"/>
    </source>
</evidence>
<keyword evidence="6" id="KW-0687">Ribonucleoprotein</keyword>
<dbReference type="RefSeq" id="XP_033587600.1">
    <property type="nucleotide sequence ID" value="XM_033734082.1"/>
</dbReference>
<protein>
    <recommendedName>
        <fullName evidence="7">Small ribosomal subunit protein mS29</fullName>
    </recommendedName>
</protein>
<name>A0A6A6PLS5_9PEZI</name>
<evidence type="ECO:0000256" key="7">
    <source>
        <dbReference type="ARBA" id="ARBA00035140"/>
    </source>
</evidence>
<reference evidence="8" key="1">
    <citation type="journal article" date="2020" name="Stud. Mycol.">
        <title>101 Dothideomycetes genomes: a test case for predicting lifestyles and emergence of pathogens.</title>
        <authorList>
            <person name="Haridas S."/>
            <person name="Albert R."/>
            <person name="Binder M."/>
            <person name="Bloem J."/>
            <person name="Labutti K."/>
            <person name="Salamov A."/>
            <person name="Andreopoulos B."/>
            <person name="Baker S."/>
            <person name="Barry K."/>
            <person name="Bills G."/>
            <person name="Bluhm B."/>
            <person name="Cannon C."/>
            <person name="Castanera R."/>
            <person name="Culley D."/>
            <person name="Daum C."/>
            <person name="Ezra D."/>
            <person name="Gonzalez J."/>
            <person name="Henrissat B."/>
            <person name="Kuo A."/>
            <person name="Liang C."/>
            <person name="Lipzen A."/>
            <person name="Lutzoni F."/>
            <person name="Magnuson J."/>
            <person name="Mondo S."/>
            <person name="Nolan M."/>
            <person name="Ohm R."/>
            <person name="Pangilinan J."/>
            <person name="Park H.-J."/>
            <person name="Ramirez L."/>
            <person name="Alfaro M."/>
            <person name="Sun H."/>
            <person name="Tritt A."/>
            <person name="Yoshinaga Y."/>
            <person name="Zwiers L.-H."/>
            <person name="Turgeon B."/>
            <person name="Goodwin S."/>
            <person name="Spatafora J."/>
            <person name="Crous P."/>
            <person name="Grigoriev I."/>
        </authorList>
    </citation>
    <scope>NUCLEOTIDE SEQUENCE</scope>
    <source>
        <strain evidence="8">CBS 113389</strain>
    </source>
</reference>
<dbReference type="PANTHER" id="PTHR12810">
    <property type="entry name" value="MITOCHONDRIAL 28S RIBOSOMAL PROTEIN S29"/>
    <property type="match status" value="1"/>
</dbReference>
<dbReference type="Proteomes" id="UP000799767">
    <property type="component" value="Unassembled WGS sequence"/>
</dbReference>
<dbReference type="GO" id="GO:0003735">
    <property type="term" value="F:structural constituent of ribosome"/>
    <property type="evidence" value="ECO:0007669"/>
    <property type="project" value="TreeGrafter"/>
</dbReference>
<dbReference type="PANTHER" id="PTHR12810:SF0">
    <property type="entry name" value="SMALL RIBOSOMAL SUBUNIT PROTEIN MS29"/>
    <property type="match status" value="1"/>
</dbReference>
<sequence length="492" mass="53930">MLLAQAITQMAPPQCLRCLRNSLQLVEHRSLIQPPTRAAFSTTSLLSAKAAQPRKTAGTSNKSKTLRLSKNIRQTAGKPPARGERKAVRKRIVLSNTNALEVDGLQDLTADKLARHSEGTVALQTFTGQVLGFSDETVDALRALESFKPTQAWSLFRRPASLVRKETAALANDMADTETDTSKVARKMVFGEKGSGKSVLLLQAHAMAFVKDWIVVHFPEGQDLTIAHSAYEPLRTPNGRIYVQPQYTAKLLLSIANANQALLSSLQLSRDHQLPFSVQSNMSLFRFAELGGRDPTIAWPIWQALWAELLTPATKAVQRPPVLVTMDGADQVMRVSAYLDPEAKPVHAHDLALVRDFANLLSGRTQLPNGGMVLAATCASNRAASPTLDYCLSRTYIKQEKASNAWHLLPLRGPSWDPYQLKDARVESAVMNVSALKLQGLSKDEARGVLEYYAKSGVLMNAVTDGFVSEKWSLAGHGVIGELEKGTVRMRF</sequence>
<evidence type="ECO:0000256" key="6">
    <source>
        <dbReference type="ARBA" id="ARBA00023274"/>
    </source>
</evidence>
<dbReference type="GeneID" id="54475084"/>
<dbReference type="Pfam" id="PF10236">
    <property type="entry name" value="DAP3"/>
    <property type="match status" value="1"/>
</dbReference>
<keyword evidence="3" id="KW-0809">Transit peptide</keyword>
<comment type="subcellular location">
    <subcellularLocation>
        <location evidence="1">Mitochondrion</location>
    </subcellularLocation>
</comment>